<organism evidence="6 7">
    <name type="scientific">Neoarthrinium moseri</name>
    <dbReference type="NCBI Taxonomy" id="1658444"/>
    <lineage>
        <taxon>Eukaryota</taxon>
        <taxon>Fungi</taxon>
        <taxon>Dikarya</taxon>
        <taxon>Ascomycota</taxon>
        <taxon>Pezizomycotina</taxon>
        <taxon>Sordariomycetes</taxon>
        <taxon>Xylariomycetidae</taxon>
        <taxon>Amphisphaeriales</taxon>
        <taxon>Apiosporaceae</taxon>
        <taxon>Neoarthrinium</taxon>
    </lineage>
</organism>
<feature type="region of interest" description="Disordered" evidence="1">
    <location>
        <begin position="843"/>
        <end position="899"/>
    </location>
</feature>
<gene>
    <name evidence="6" type="ORF">JX265_008313</name>
</gene>
<evidence type="ECO:0000259" key="2">
    <source>
        <dbReference type="Pfam" id="PF14611"/>
    </source>
</evidence>
<dbReference type="GO" id="GO:0005743">
    <property type="term" value="C:mitochondrial inner membrane"/>
    <property type="evidence" value="ECO:0007669"/>
    <property type="project" value="InterPro"/>
</dbReference>
<dbReference type="Pfam" id="PF20776">
    <property type="entry name" value="SLS1_N"/>
    <property type="match status" value="1"/>
</dbReference>
<evidence type="ECO:0000313" key="7">
    <source>
        <dbReference type="Proteomes" id="UP000829685"/>
    </source>
</evidence>
<dbReference type="InterPro" id="IPR048400">
    <property type="entry name" value="SLS1_N"/>
</dbReference>
<feature type="domain" description="SLS1 N-terminal" evidence="3">
    <location>
        <begin position="184"/>
        <end position="317"/>
    </location>
</feature>
<keyword evidence="7" id="KW-1185">Reference proteome</keyword>
<feature type="domain" description="SLS1 first KH" evidence="2">
    <location>
        <begin position="324"/>
        <end position="392"/>
    </location>
</feature>
<comment type="caution">
    <text evidence="6">The sequence shown here is derived from an EMBL/GenBank/DDBJ whole genome shotgun (WGS) entry which is preliminary data.</text>
</comment>
<feature type="domain" description="SLS1 second KH" evidence="4">
    <location>
        <begin position="397"/>
        <end position="463"/>
    </location>
</feature>
<sequence>MISRTASSGAVCLGCRLLLLRQSALPRRILPLRAGRVLVDHSQTTRRWFANEAFARDGEPDAKHDDNRLWEEDTNRDLGRDEPFDDGEPYPDLSRPPRIPREKNFRSMKRLNIRKRHLSGKKILTETSESLGSDMLGKPAYAIVMRDGGLYRPKKRAVSSDNADESSKERVDIEALLDSQLVPATETEVRDNINELRPKSEIYLSQKKFRRIRNELEEGFLKSQLSWYLESFKAEKKTTESAATPLGNGPQELDVYASQFKWIRQCTPWVPLGSNRRPLSGGDGSNRDLYGYVTPKMSDKARAAVRIMRECWGLHIQELMNGLGEIKITLHAHQFVLLMRGTRRFLRLLSNMYLDPGENIEAFNNQKTLRIVATRVKSQTIIRELDATLQRIRQSTFPVSQVTSRPEDLTDALLEELGRITNTHVRFSDTGKRIHVTWLQIASRDQYEVEDLSHTVFRLLLTALQPDTATRKLHLPTSLDDTTHGRYLIDHTNKEKWAWKNKLEPWARYVLPATVSEPEMLAAPVDDAVEVAKVPLTLALPLEETLPASKLADTTVEDLGSLSARLLEAASAPEVQELTRFPYQPVRWSPRSSTSTSAVFGHVLHADTVEAPSVTTLLRAPDRQRIFSPLVPHPEILADFETREDTMYPISSTILIRFLPSPGGSAPAETLRAPALELRLTLSEPNSVSKEPMITGVHSLRAVVDTHHHDVMQPAEPVDLRISQTEAVALEGGPEAIEQWQPLTDFLRRARLDLRAGKLEMPPQQRFQIPVRLFAKTQEQRAWPKQQPKKAKSAEEQPTADADESQSDLWSTLYDFVGLELHRSVSVAYPEDQRFSVTYTSIEAGQGGGRRGELSLRPVSVLPTPTIASSVPSEDSDTASSHETTTPADELGENGEASGRELHDDYLRACLAFARKADSWAGNSAK</sequence>
<dbReference type="InterPro" id="IPR048401">
    <property type="entry name" value="SLS1_C"/>
</dbReference>
<dbReference type="Pfam" id="PF20778">
    <property type="entry name" value="SLS1_C"/>
    <property type="match status" value="1"/>
</dbReference>
<proteinExistence type="predicted"/>
<dbReference type="InterPro" id="IPR032741">
    <property type="entry name" value="Sls1_KH-1"/>
</dbReference>
<feature type="domain" description="SLS1 C-terminal" evidence="5">
    <location>
        <begin position="495"/>
        <end position="860"/>
    </location>
</feature>
<dbReference type="EMBL" id="JAFIMR010000022">
    <property type="protein sequence ID" value="KAI1865266.1"/>
    <property type="molecule type" value="Genomic_DNA"/>
</dbReference>
<dbReference type="Pfam" id="PF20777">
    <property type="entry name" value="KH_SLS1_2"/>
    <property type="match status" value="1"/>
</dbReference>
<evidence type="ECO:0000256" key="1">
    <source>
        <dbReference type="SAM" id="MobiDB-lite"/>
    </source>
</evidence>
<evidence type="ECO:0000259" key="3">
    <source>
        <dbReference type="Pfam" id="PF20776"/>
    </source>
</evidence>
<feature type="compositionally biased region" description="Polar residues" evidence="1">
    <location>
        <begin position="866"/>
        <end position="887"/>
    </location>
</feature>
<dbReference type="AlphaFoldDB" id="A0A9Q0ANU4"/>
<reference evidence="6" key="1">
    <citation type="submission" date="2021-03" db="EMBL/GenBank/DDBJ databases">
        <title>Revisited historic fungal species revealed as producer of novel bioactive compounds through whole genome sequencing and comparative genomics.</title>
        <authorList>
            <person name="Vignolle G.A."/>
            <person name="Hochenegger N."/>
            <person name="Mach R.L."/>
            <person name="Mach-Aigner A.R."/>
            <person name="Javad Rahimi M."/>
            <person name="Salim K.A."/>
            <person name="Chan C.M."/>
            <person name="Lim L.B.L."/>
            <person name="Cai F."/>
            <person name="Druzhinina I.S."/>
            <person name="U'Ren J.M."/>
            <person name="Derntl C."/>
        </authorList>
    </citation>
    <scope>NUCLEOTIDE SEQUENCE</scope>
    <source>
        <strain evidence="6">TUCIM 5799</strain>
    </source>
</reference>
<feature type="region of interest" description="Disordered" evidence="1">
    <location>
        <begin position="57"/>
        <end position="106"/>
    </location>
</feature>
<evidence type="ECO:0000313" key="6">
    <source>
        <dbReference type="EMBL" id="KAI1865266.1"/>
    </source>
</evidence>
<dbReference type="InterPro" id="IPR048748">
    <property type="entry name" value="SLS1_KH2"/>
</dbReference>
<dbReference type="Pfam" id="PF14611">
    <property type="entry name" value="KH_SLS1_1"/>
    <property type="match status" value="1"/>
</dbReference>
<name>A0A9Q0ANU4_9PEZI</name>
<evidence type="ECO:0000259" key="5">
    <source>
        <dbReference type="Pfam" id="PF20778"/>
    </source>
</evidence>
<feature type="compositionally biased region" description="Basic and acidic residues" evidence="1">
    <location>
        <begin position="57"/>
        <end position="82"/>
    </location>
</feature>
<accession>A0A9Q0ANU4</accession>
<dbReference type="Proteomes" id="UP000829685">
    <property type="component" value="Unassembled WGS sequence"/>
</dbReference>
<evidence type="ECO:0000259" key="4">
    <source>
        <dbReference type="Pfam" id="PF20777"/>
    </source>
</evidence>
<protein>
    <submittedName>
        <fullName evidence="6">Uncharacterized protein</fullName>
    </submittedName>
</protein>
<feature type="region of interest" description="Disordered" evidence="1">
    <location>
        <begin position="779"/>
        <end position="807"/>
    </location>
</feature>